<dbReference type="EMBL" id="QOIM01000028">
    <property type="protein sequence ID" value="RCG20252.1"/>
    <property type="molecule type" value="Genomic_DNA"/>
</dbReference>
<name>A0A367ERA7_9ACTN</name>
<evidence type="ECO:0000259" key="6">
    <source>
        <dbReference type="Pfam" id="PF01258"/>
    </source>
</evidence>
<dbReference type="SUPFAM" id="SSF57716">
    <property type="entry name" value="Glucocorticoid receptor-like (DNA-binding domain)"/>
    <property type="match status" value="1"/>
</dbReference>
<gene>
    <name evidence="7" type="ORF">DQ392_09615</name>
</gene>
<feature type="compositionally biased region" description="Low complexity" evidence="5">
    <location>
        <begin position="1"/>
        <end position="19"/>
    </location>
</feature>
<feature type="region of interest" description="Disordered" evidence="5">
    <location>
        <begin position="1"/>
        <end position="22"/>
    </location>
</feature>
<accession>A0A367ERA7</accession>
<dbReference type="RefSeq" id="WP_114015129.1">
    <property type="nucleotide sequence ID" value="NZ_QOIM01000028.1"/>
</dbReference>
<sequence length="107" mass="11470">MSFETARPAAAARLTAQEAGQRLEHERNARLTQLKALDAAGSDADAHLGSVQKEAIERVLAEIEAAFGRVHAGTYGTCMACAKTIPAERLEILPYVRFCVGCQGRAN</sequence>
<dbReference type="InterPro" id="IPR000962">
    <property type="entry name" value="Znf_DskA_TraR"/>
</dbReference>
<protein>
    <submittedName>
        <fullName evidence="7">Molecular chaperone DnaK</fullName>
    </submittedName>
</protein>
<dbReference type="Pfam" id="PF01258">
    <property type="entry name" value="zf-dskA_traR"/>
    <property type="match status" value="1"/>
</dbReference>
<evidence type="ECO:0000256" key="2">
    <source>
        <dbReference type="ARBA" id="ARBA00022771"/>
    </source>
</evidence>
<dbReference type="GO" id="GO:0008270">
    <property type="term" value="F:zinc ion binding"/>
    <property type="evidence" value="ECO:0007669"/>
    <property type="project" value="UniProtKB-KW"/>
</dbReference>
<organism evidence="7 8">
    <name type="scientific">Streptomyces reniochalinae</name>
    <dbReference type="NCBI Taxonomy" id="2250578"/>
    <lineage>
        <taxon>Bacteria</taxon>
        <taxon>Bacillati</taxon>
        <taxon>Actinomycetota</taxon>
        <taxon>Actinomycetes</taxon>
        <taxon>Kitasatosporales</taxon>
        <taxon>Streptomycetaceae</taxon>
        <taxon>Streptomyces</taxon>
    </lineage>
</organism>
<evidence type="ECO:0000313" key="8">
    <source>
        <dbReference type="Proteomes" id="UP000253507"/>
    </source>
</evidence>
<evidence type="ECO:0000256" key="1">
    <source>
        <dbReference type="ARBA" id="ARBA00022723"/>
    </source>
</evidence>
<evidence type="ECO:0000256" key="4">
    <source>
        <dbReference type="PROSITE-ProRule" id="PRU00510"/>
    </source>
</evidence>
<comment type="caution">
    <text evidence="7">The sequence shown here is derived from an EMBL/GenBank/DDBJ whole genome shotgun (WGS) entry which is preliminary data.</text>
</comment>
<feature type="domain" description="Zinc finger DksA/TraR C4-type" evidence="6">
    <location>
        <begin position="73"/>
        <end position="106"/>
    </location>
</feature>
<dbReference type="OrthoDB" id="1121111at2"/>
<evidence type="ECO:0000256" key="3">
    <source>
        <dbReference type="ARBA" id="ARBA00022833"/>
    </source>
</evidence>
<dbReference type="Gene3D" id="1.20.120.910">
    <property type="entry name" value="DksA, coiled-coil domain"/>
    <property type="match status" value="1"/>
</dbReference>
<keyword evidence="3" id="KW-0862">Zinc</keyword>
<feature type="zinc finger region" description="dksA C4-type" evidence="4">
    <location>
        <begin position="78"/>
        <end position="102"/>
    </location>
</feature>
<keyword evidence="8" id="KW-1185">Reference proteome</keyword>
<dbReference type="PROSITE" id="PS51128">
    <property type="entry name" value="ZF_DKSA_2"/>
    <property type="match status" value="1"/>
</dbReference>
<proteinExistence type="predicted"/>
<dbReference type="Proteomes" id="UP000253507">
    <property type="component" value="Unassembled WGS sequence"/>
</dbReference>
<evidence type="ECO:0000256" key="5">
    <source>
        <dbReference type="SAM" id="MobiDB-lite"/>
    </source>
</evidence>
<keyword evidence="1" id="KW-0479">Metal-binding</keyword>
<reference evidence="7 8" key="1">
    <citation type="submission" date="2018-06" db="EMBL/GenBank/DDBJ databases">
        <title>Streptomyces reniochalinae sp. nov. and Streptomyces diacarnus sp. nov. from marine sponges.</title>
        <authorList>
            <person name="Li L."/>
        </authorList>
    </citation>
    <scope>NUCLEOTIDE SEQUENCE [LARGE SCALE GENOMIC DNA]</scope>
    <source>
        <strain evidence="7 8">LHW50302</strain>
    </source>
</reference>
<keyword evidence="2" id="KW-0863">Zinc-finger</keyword>
<dbReference type="AlphaFoldDB" id="A0A367ERA7"/>
<dbReference type="PANTHER" id="PTHR33823">
    <property type="entry name" value="RNA POLYMERASE-BINDING TRANSCRIPTION FACTOR DKSA-RELATED"/>
    <property type="match status" value="1"/>
</dbReference>
<dbReference type="PANTHER" id="PTHR33823:SF4">
    <property type="entry name" value="GENERAL STRESS PROTEIN 16O"/>
    <property type="match status" value="1"/>
</dbReference>
<evidence type="ECO:0000313" key="7">
    <source>
        <dbReference type="EMBL" id="RCG20252.1"/>
    </source>
</evidence>